<evidence type="ECO:0000256" key="4">
    <source>
        <dbReference type="ARBA" id="ARBA00023136"/>
    </source>
</evidence>
<evidence type="ECO:0000313" key="7">
    <source>
        <dbReference type="Proteomes" id="UP001476247"/>
    </source>
</evidence>
<keyword evidence="7" id="KW-1185">Reference proteome</keyword>
<evidence type="ECO:0000256" key="1">
    <source>
        <dbReference type="ARBA" id="ARBA00004141"/>
    </source>
</evidence>
<dbReference type="EMBL" id="BAABUJ010000048">
    <property type="protein sequence ID" value="GAA5805569.1"/>
    <property type="molecule type" value="Genomic_DNA"/>
</dbReference>
<gene>
    <name evidence="6" type="ORF">HPULCUR_011088</name>
</gene>
<proteinExistence type="predicted"/>
<dbReference type="InterPro" id="IPR013714">
    <property type="entry name" value="Golgi_TVP15"/>
</dbReference>
<feature type="transmembrane region" description="Helical" evidence="5">
    <location>
        <begin position="39"/>
        <end position="57"/>
    </location>
</feature>
<evidence type="ECO:0000256" key="2">
    <source>
        <dbReference type="ARBA" id="ARBA00022692"/>
    </source>
</evidence>
<comment type="caution">
    <text evidence="6">The sequence shown here is derived from an EMBL/GenBank/DDBJ whole genome shotgun (WGS) entry which is preliminary data.</text>
</comment>
<comment type="subcellular location">
    <subcellularLocation>
        <location evidence="1">Membrane</location>
        <topology evidence="1">Multi-pass membrane protein</topology>
    </subcellularLocation>
</comment>
<dbReference type="Pfam" id="PF08507">
    <property type="entry name" value="COPI_assoc"/>
    <property type="match status" value="1"/>
</dbReference>
<name>A0ABP9YF33_9FUNG</name>
<keyword evidence="3 5" id="KW-1133">Transmembrane helix</keyword>
<evidence type="ECO:0008006" key="8">
    <source>
        <dbReference type="Google" id="ProtNLM"/>
    </source>
</evidence>
<keyword evidence="4 5" id="KW-0472">Membrane</keyword>
<reference evidence="6 7" key="1">
    <citation type="submission" date="2024-04" db="EMBL/GenBank/DDBJ databases">
        <title>genome sequences of Mucor flavus KT1a and Helicostylum pulchrum KT1b strains isolation_sourced from the surface of a dry-aged beef.</title>
        <authorList>
            <person name="Toyotome T."/>
            <person name="Hosono M."/>
            <person name="Torimaru M."/>
            <person name="Fukuda K."/>
            <person name="Mikami N."/>
        </authorList>
    </citation>
    <scope>NUCLEOTIDE SEQUENCE [LARGE SCALE GENOMIC DNA]</scope>
    <source>
        <strain evidence="6 7">KT1b</strain>
    </source>
</reference>
<accession>A0ABP9YF33</accession>
<sequence length="154" mass="17100">MKASIAFGKCVNLVALSGYLLNIIGLLDSTSEPLQKVNGVFHLFFLVFLLTLEIQEPTPNVEYIQLFLFSFGRGLFYIWVSMILLRESIMSVVGTSITGVIGIIYVLFGSCQSCLKSDEVIAGIEEPSSSTYVFHSPAIHPDLPQYTVKDNTRR</sequence>
<dbReference type="Proteomes" id="UP001476247">
    <property type="component" value="Unassembled WGS sequence"/>
</dbReference>
<feature type="transmembrane region" description="Helical" evidence="5">
    <location>
        <begin position="89"/>
        <end position="108"/>
    </location>
</feature>
<feature type="transmembrane region" description="Helical" evidence="5">
    <location>
        <begin position="63"/>
        <end position="82"/>
    </location>
</feature>
<feature type="transmembrane region" description="Helical" evidence="5">
    <location>
        <begin position="6"/>
        <end position="27"/>
    </location>
</feature>
<evidence type="ECO:0000256" key="5">
    <source>
        <dbReference type="SAM" id="Phobius"/>
    </source>
</evidence>
<evidence type="ECO:0000313" key="6">
    <source>
        <dbReference type="EMBL" id="GAA5805569.1"/>
    </source>
</evidence>
<keyword evidence="2 5" id="KW-0812">Transmembrane</keyword>
<evidence type="ECO:0000256" key="3">
    <source>
        <dbReference type="ARBA" id="ARBA00022989"/>
    </source>
</evidence>
<protein>
    <recommendedName>
        <fullName evidence="8">COPI associated protein</fullName>
    </recommendedName>
</protein>
<organism evidence="6 7">
    <name type="scientific">Helicostylum pulchrum</name>
    <dbReference type="NCBI Taxonomy" id="562976"/>
    <lineage>
        <taxon>Eukaryota</taxon>
        <taxon>Fungi</taxon>
        <taxon>Fungi incertae sedis</taxon>
        <taxon>Mucoromycota</taxon>
        <taxon>Mucoromycotina</taxon>
        <taxon>Mucoromycetes</taxon>
        <taxon>Mucorales</taxon>
        <taxon>Mucorineae</taxon>
        <taxon>Mucoraceae</taxon>
        <taxon>Helicostylum</taxon>
    </lineage>
</organism>